<evidence type="ECO:0000313" key="2">
    <source>
        <dbReference type="EMBL" id="KAF1027923.1"/>
    </source>
</evidence>
<dbReference type="SUPFAM" id="SSF103473">
    <property type="entry name" value="MFS general substrate transporter"/>
    <property type="match status" value="1"/>
</dbReference>
<dbReference type="AlphaFoldDB" id="A0A833PJL3"/>
<evidence type="ECO:0000256" key="1">
    <source>
        <dbReference type="SAM" id="Phobius"/>
    </source>
</evidence>
<accession>A0A833PJL3</accession>
<dbReference type="InterPro" id="IPR036259">
    <property type="entry name" value="MFS_trans_sf"/>
</dbReference>
<gene>
    <name evidence="2" type="ORF">GAK29_00399</name>
</gene>
<feature type="transmembrane region" description="Helical" evidence="1">
    <location>
        <begin position="12"/>
        <end position="34"/>
    </location>
</feature>
<keyword evidence="1" id="KW-1133">Transmembrane helix</keyword>
<dbReference type="EMBL" id="WNDP01000005">
    <property type="protein sequence ID" value="KAF1027923.1"/>
    <property type="molecule type" value="Genomic_DNA"/>
</dbReference>
<organism evidence="2 3">
    <name type="scientific">Acinetobacter bereziniae</name>
    <name type="common">Acinetobacter genomosp. 10</name>
    <dbReference type="NCBI Taxonomy" id="106648"/>
    <lineage>
        <taxon>Bacteria</taxon>
        <taxon>Pseudomonadati</taxon>
        <taxon>Pseudomonadota</taxon>
        <taxon>Gammaproteobacteria</taxon>
        <taxon>Moraxellales</taxon>
        <taxon>Moraxellaceae</taxon>
        <taxon>Acinetobacter</taxon>
    </lineage>
</organism>
<evidence type="ECO:0000313" key="3">
    <source>
        <dbReference type="Proteomes" id="UP000490535"/>
    </source>
</evidence>
<name>A0A833PJL3_ACIBZ</name>
<keyword evidence="1" id="KW-0812">Transmembrane</keyword>
<feature type="transmembrane region" description="Helical" evidence="1">
    <location>
        <begin position="46"/>
        <end position="66"/>
    </location>
</feature>
<keyword evidence="1" id="KW-0472">Membrane</keyword>
<reference evidence="3" key="1">
    <citation type="journal article" date="2020" name="MBio">
        <title>Horizontal gene transfer to a defensive symbiont with a reduced genome amongst a multipartite beetle microbiome.</title>
        <authorList>
            <person name="Waterworth S.C."/>
            <person name="Florez L.V."/>
            <person name="Rees E.R."/>
            <person name="Hertweck C."/>
            <person name="Kaltenpoth M."/>
            <person name="Kwan J.C."/>
        </authorList>
    </citation>
    <scope>NUCLEOTIDE SEQUENCE [LARGE SCALE GENOMIC DNA]</scope>
</reference>
<proteinExistence type="predicted"/>
<dbReference type="Gene3D" id="1.20.1250.20">
    <property type="entry name" value="MFS general substrate transporter like domains"/>
    <property type="match status" value="1"/>
</dbReference>
<protein>
    <submittedName>
        <fullName evidence="2">Uncharacterized protein</fullName>
    </submittedName>
</protein>
<dbReference type="Proteomes" id="UP000490535">
    <property type="component" value="Unassembled WGS sequence"/>
</dbReference>
<sequence>MAEWKIDSITAGFLGSVALFGMMFGAILFGSLSDKLERYGFSRKKLINFASVYSVVLLCFVAMRVIRKVLEYLDF</sequence>
<comment type="caution">
    <text evidence="2">The sequence shown here is derived from an EMBL/GenBank/DDBJ whole genome shotgun (WGS) entry which is preliminary data.</text>
</comment>